<protein>
    <submittedName>
        <fullName evidence="9">Bifunctional [glutamate--ammonia ligase]-adenylyl-L-tyrosine phosphorylase/[glutamate--ammonia-ligase] adenylyltransferase</fullName>
        <ecNumber evidence="9">2.7.7.42</ecNumber>
        <ecNumber evidence="9">2.7.7.89</ecNumber>
    </submittedName>
</protein>
<dbReference type="GO" id="GO:0047388">
    <property type="term" value="F:[glutamine synthetase]-adenylyl-L-tyrosine phosphorylase activity"/>
    <property type="evidence" value="ECO:0007669"/>
    <property type="project" value="UniProtKB-EC"/>
</dbReference>
<comment type="caution">
    <text evidence="9">The sequence shown here is derived from an EMBL/GenBank/DDBJ whole genome shotgun (WGS) entry which is preliminary data.</text>
</comment>
<gene>
    <name evidence="9" type="primary">glnE</name>
    <name evidence="9" type="ORF">MRX98_00610</name>
</gene>
<keyword evidence="3" id="KW-0547">Nucleotide-binding</keyword>
<dbReference type="HAMAP" id="MF_00802">
    <property type="entry name" value="GlnE"/>
    <property type="match status" value="1"/>
</dbReference>
<keyword evidence="2 9" id="KW-0548">Nucleotidyltransferase</keyword>
<dbReference type="FunFam" id="1.20.120.330:FF:000005">
    <property type="entry name" value="Bifunctional glutamine synthetase adenylyltransferase/adenylyl-removing enzyme"/>
    <property type="match status" value="1"/>
</dbReference>
<dbReference type="FunFam" id="3.30.460.10:FF:000009">
    <property type="entry name" value="Bifunctional glutamine synthetase adenylyltransferase/adenylyl-removing enzyme"/>
    <property type="match status" value="1"/>
</dbReference>
<dbReference type="EC" id="2.7.7.42" evidence="9"/>
<keyword evidence="4" id="KW-0067">ATP-binding</keyword>
<feature type="domain" description="PII-uridylyltransferase/Glutamine-synthetase adenylyltransferase" evidence="8">
    <location>
        <begin position="322"/>
        <end position="461"/>
    </location>
</feature>
<dbReference type="Gene3D" id="3.30.460.10">
    <property type="entry name" value="Beta Polymerase, domain 2"/>
    <property type="match status" value="2"/>
</dbReference>
<dbReference type="NCBIfam" id="NF008292">
    <property type="entry name" value="PRK11072.1"/>
    <property type="match status" value="1"/>
</dbReference>
<dbReference type="InterPro" id="IPR023057">
    <property type="entry name" value="GlnE"/>
</dbReference>
<evidence type="ECO:0000259" key="8">
    <source>
        <dbReference type="Pfam" id="PF08335"/>
    </source>
</evidence>
<dbReference type="GO" id="GO:0008882">
    <property type="term" value="F:[glutamate-ammonia-ligase] adenylyltransferase activity"/>
    <property type="evidence" value="ECO:0007669"/>
    <property type="project" value="UniProtKB-EC"/>
</dbReference>
<dbReference type="InterPro" id="IPR043519">
    <property type="entry name" value="NT_sf"/>
</dbReference>
<dbReference type="InterPro" id="IPR005190">
    <property type="entry name" value="GlnE_rpt_dom"/>
</dbReference>
<sequence length="979" mass="110167">MQSLPVPLQEEARWRWQAVGEAFAQAGLQLPDPGTQRDALAAGLALSDFAQQQAVRWPGRLADLLERGDLFAACGPDGFEQRLARLWEARFDRPVPVWADDSAASVPKDGLMEVLRAFRQREMVRIALRDLCGWADLEETLTDLSSLADVTIATALAVLYRQQAALWGVPLDRHGDAQQMVVIGLGKLGAGELNFSSDVDLLFAYARDGRTAGGDKGAIDNEAFFTRVCRDLIQVIGKPTADGFVFRVDVRLRPYGDAGPLVMSFDRMEDYYQEQGREWERYALIKARVVAGSQTDGKQLLARLRPFIFRRYLDFGAFDSLRDMKTRIAGEVRRKGLAAHVKLGPGGIREIEFFGQMFQLIRGGVDADLQVRPIRQVLSVLVRKNYIPALVGSVMDQAYVFLRRAENRLQAWADQQTHSLPREPMARLRLAAAMGFGDWESFAAQLEIHRRQVHSHFNELLASDKDQQVAGDPEKETLKQLEEIWHGAGATERARRLLSDLGYQSPSAVMHQIAGLKEDRALLTLNRTGRERLNRLLPMVLQAVGGARQPDLVLGRVFDLIRGIQRRSSYFALLLENPATLTHLVQLVGASPWIAKFLSGHPVLLDELLDPRNLYRPPLRHEMETELAQRLAAVAPEDLEYQMEVLRVFKQVNVLRVAASDITHVLPLMKVSDHLSDIAEVVIEAVVDLCFQQLAAKYGRPACSLAGGKCERGFAVIAYGKLGGLELGYQSDLDLVFLHAAEQGSTAGGTRSLDNAQFFARLGQRVLHMLTTPTGAGVLYDADMRLRPSGASGMLVSHVDGFGDYQRGDAWTWEHQALIRARAISGDPALQERFHAIRHEILTRRRDPQRLRQEVADMRRRLRQEHARRSPSRFDLKQGAGGIVDIEFIVQYLVLKHAHRYPQIVRWTDKVRLLQALSEAGVLHPETAFGLRRAYLIYRAMVHRFNLGRQPAEVDDDRFPQTRRFVGALWQRLFKQDPH</sequence>
<evidence type="ECO:0000259" key="7">
    <source>
        <dbReference type="Pfam" id="PF03710"/>
    </source>
</evidence>
<evidence type="ECO:0000313" key="10">
    <source>
        <dbReference type="Proteomes" id="UP001165427"/>
    </source>
</evidence>
<evidence type="ECO:0000256" key="4">
    <source>
        <dbReference type="ARBA" id="ARBA00022840"/>
    </source>
</evidence>
<dbReference type="EMBL" id="JALJRB010000001">
    <property type="protein sequence ID" value="MCJ8499057.1"/>
    <property type="molecule type" value="Genomic_DNA"/>
</dbReference>
<dbReference type="PANTHER" id="PTHR30621:SF0">
    <property type="entry name" value="BIFUNCTIONAL GLUTAMINE SYNTHETASE ADENYLYLTRANSFERASE_ADENYLYL-REMOVING ENZYME"/>
    <property type="match status" value="1"/>
</dbReference>
<dbReference type="Pfam" id="PF08335">
    <property type="entry name" value="GlnD_UR_UTase"/>
    <property type="match status" value="2"/>
</dbReference>
<reference evidence="9" key="1">
    <citation type="submission" date="2022-04" db="EMBL/GenBank/DDBJ databases">
        <title>Desulfatitalea alkaliphila sp. nov., a novel anaerobic sulfate-reducing bacterium isolated from terrestrial mud volcano, Taman Peninsula, Russia.</title>
        <authorList>
            <person name="Khomyakova M.A."/>
            <person name="Merkel A.Y."/>
            <person name="Slobodkin A.I."/>
        </authorList>
    </citation>
    <scope>NUCLEOTIDE SEQUENCE</scope>
    <source>
        <strain evidence="9">M08but</strain>
    </source>
</reference>
<dbReference type="AlphaFoldDB" id="A0AA41QZ20"/>
<keyword evidence="6" id="KW-0511">Multifunctional enzyme</keyword>
<dbReference type="GO" id="GO:0005524">
    <property type="term" value="F:ATP binding"/>
    <property type="evidence" value="ECO:0007669"/>
    <property type="project" value="UniProtKB-KW"/>
</dbReference>
<feature type="domain" description="Glutamate-ammonia ligase adenylyltransferase repeated" evidence="7">
    <location>
        <begin position="44"/>
        <end position="300"/>
    </location>
</feature>
<dbReference type="Pfam" id="PF03710">
    <property type="entry name" value="GlnE"/>
    <property type="match status" value="2"/>
</dbReference>
<keyword evidence="1 9" id="KW-0808">Transferase</keyword>
<keyword evidence="5" id="KW-0460">Magnesium</keyword>
<feature type="domain" description="PII-uridylyltransferase/Glutamine-synthetase adenylyltransferase" evidence="8">
    <location>
        <begin position="857"/>
        <end position="945"/>
    </location>
</feature>
<dbReference type="GO" id="GO:0016874">
    <property type="term" value="F:ligase activity"/>
    <property type="evidence" value="ECO:0007669"/>
    <property type="project" value="UniProtKB-KW"/>
</dbReference>
<proteinExistence type="inferred from homology"/>
<dbReference type="Gene3D" id="1.20.120.330">
    <property type="entry name" value="Nucleotidyltransferases domain 2"/>
    <property type="match status" value="2"/>
</dbReference>
<dbReference type="Proteomes" id="UP001165427">
    <property type="component" value="Unassembled WGS sequence"/>
</dbReference>
<evidence type="ECO:0000256" key="2">
    <source>
        <dbReference type="ARBA" id="ARBA00022695"/>
    </source>
</evidence>
<keyword evidence="9" id="KW-0436">Ligase</keyword>
<organism evidence="9 10">
    <name type="scientific">Desulfatitalea alkaliphila</name>
    <dbReference type="NCBI Taxonomy" id="2929485"/>
    <lineage>
        <taxon>Bacteria</taxon>
        <taxon>Pseudomonadati</taxon>
        <taxon>Thermodesulfobacteriota</taxon>
        <taxon>Desulfobacteria</taxon>
        <taxon>Desulfobacterales</taxon>
        <taxon>Desulfosarcinaceae</taxon>
        <taxon>Desulfatitalea</taxon>
    </lineage>
</organism>
<dbReference type="SUPFAM" id="SSF81301">
    <property type="entry name" value="Nucleotidyltransferase"/>
    <property type="match status" value="2"/>
</dbReference>
<dbReference type="SUPFAM" id="SSF81593">
    <property type="entry name" value="Nucleotidyltransferase substrate binding subunit/domain"/>
    <property type="match status" value="2"/>
</dbReference>
<accession>A0AA41QZ20</accession>
<feature type="domain" description="Glutamate-ammonia ligase adenylyltransferase repeated" evidence="7">
    <location>
        <begin position="582"/>
        <end position="835"/>
    </location>
</feature>
<dbReference type="InterPro" id="IPR013546">
    <property type="entry name" value="PII_UdlTrfase/GS_AdlTrfase"/>
</dbReference>
<dbReference type="GO" id="GO:0000820">
    <property type="term" value="P:regulation of glutamine family amino acid metabolic process"/>
    <property type="evidence" value="ECO:0007669"/>
    <property type="project" value="TreeGrafter"/>
</dbReference>
<dbReference type="PANTHER" id="PTHR30621">
    <property type="entry name" value="GLUTAMINE SYNTHETASE ADENYLYLTRANSFERASE"/>
    <property type="match status" value="1"/>
</dbReference>
<evidence type="ECO:0000256" key="1">
    <source>
        <dbReference type="ARBA" id="ARBA00022679"/>
    </source>
</evidence>
<dbReference type="GO" id="GO:0005829">
    <property type="term" value="C:cytosol"/>
    <property type="evidence" value="ECO:0007669"/>
    <property type="project" value="TreeGrafter"/>
</dbReference>
<name>A0AA41QZ20_9BACT</name>
<evidence type="ECO:0000313" key="9">
    <source>
        <dbReference type="EMBL" id="MCJ8499057.1"/>
    </source>
</evidence>
<evidence type="ECO:0000256" key="3">
    <source>
        <dbReference type="ARBA" id="ARBA00022741"/>
    </source>
</evidence>
<evidence type="ECO:0000256" key="6">
    <source>
        <dbReference type="ARBA" id="ARBA00023268"/>
    </source>
</evidence>
<dbReference type="Gene3D" id="1.20.120.1510">
    <property type="match status" value="1"/>
</dbReference>
<dbReference type="EC" id="2.7.7.89" evidence="9"/>
<dbReference type="RefSeq" id="WP_246902116.1">
    <property type="nucleotide sequence ID" value="NZ_JALJRB010000001.1"/>
</dbReference>
<dbReference type="CDD" id="cd05401">
    <property type="entry name" value="NT_GlnE_GlnD_like"/>
    <property type="match status" value="2"/>
</dbReference>
<evidence type="ECO:0000256" key="5">
    <source>
        <dbReference type="ARBA" id="ARBA00022842"/>
    </source>
</evidence>
<keyword evidence="10" id="KW-1185">Reference proteome</keyword>